<dbReference type="GO" id="GO:0008270">
    <property type="term" value="F:zinc ion binding"/>
    <property type="evidence" value="ECO:0007669"/>
    <property type="project" value="UniProtKB-KW"/>
</dbReference>
<evidence type="ECO:0000313" key="5">
    <source>
        <dbReference type="EMBL" id="RLP80736.1"/>
    </source>
</evidence>
<evidence type="ECO:0000256" key="1">
    <source>
        <dbReference type="ARBA" id="ARBA00022723"/>
    </source>
</evidence>
<dbReference type="InterPro" id="IPR052604">
    <property type="entry name" value="Mito_Tim_assembly_helper"/>
</dbReference>
<keyword evidence="1" id="KW-0479">Metal-binding</keyword>
<evidence type="ECO:0000256" key="2">
    <source>
        <dbReference type="ARBA" id="ARBA00022771"/>
    </source>
</evidence>
<keyword evidence="7" id="KW-1185">Reference proteome</keyword>
<dbReference type="PROSITE" id="PS51266">
    <property type="entry name" value="ZF_CHY"/>
    <property type="match status" value="1"/>
</dbReference>
<evidence type="ECO:0000256" key="3">
    <source>
        <dbReference type="ARBA" id="ARBA00022833"/>
    </source>
</evidence>
<evidence type="ECO:0000259" key="4">
    <source>
        <dbReference type="PROSITE" id="PS51266"/>
    </source>
</evidence>
<dbReference type="EMBL" id="RCUY01000001">
    <property type="protein sequence ID" value="RLP84521.1"/>
    <property type="molecule type" value="Genomic_DNA"/>
</dbReference>
<feature type="domain" description="CHY-type" evidence="4">
    <location>
        <begin position="7"/>
        <end position="87"/>
    </location>
</feature>
<reference evidence="5 7" key="1">
    <citation type="submission" date="2018-10" db="EMBL/GenBank/DDBJ databases">
        <authorList>
            <person name="Li J."/>
        </authorList>
    </citation>
    <scope>NUCLEOTIDE SEQUENCE [LARGE SCALE GENOMIC DNA]</scope>
    <source>
        <strain evidence="5 7">JCM 11654</strain>
    </source>
</reference>
<proteinExistence type="predicted"/>
<protein>
    <recommendedName>
        <fullName evidence="4">CHY-type domain-containing protein</fullName>
    </recommendedName>
</protein>
<dbReference type="InterPro" id="IPR008913">
    <property type="entry name" value="Znf_CHY"/>
</dbReference>
<dbReference type="OrthoDB" id="882119at2"/>
<organism evidence="5 7">
    <name type="scientific">Mycetocola lacteus</name>
    <dbReference type="NCBI Taxonomy" id="76637"/>
    <lineage>
        <taxon>Bacteria</taxon>
        <taxon>Bacillati</taxon>
        <taxon>Actinomycetota</taxon>
        <taxon>Actinomycetes</taxon>
        <taxon>Micrococcales</taxon>
        <taxon>Microbacteriaceae</taxon>
        <taxon>Mycetocola</taxon>
    </lineage>
</organism>
<keyword evidence="3" id="KW-0862">Zinc</keyword>
<sequence length="128" mass="14355">MRVYGATLDEETRCVHFSGDHDIVAILVPCCSRYYPCFRCHDEDADHRLERWPRSTWGEPAILCGACSATLTIATYLEVNRCPDCAAGFSPDLAMHAPHYFDAERTAVLATERPAMFATEREIERAAA</sequence>
<dbReference type="Proteomes" id="UP000269438">
    <property type="component" value="Unassembled WGS sequence"/>
</dbReference>
<comment type="caution">
    <text evidence="5">The sequence shown here is derived from an EMBL/GenBank/DDBJ whole genome shotgun (WGS) entry which is preliminary data.</text>
</comment>
<dbReference type="AlphaFoldDB" id="A0A3L7AJN3"/>
<dbReference type="Pfam" id="PF05495">
    <property type="entry name" value="zf-CHY"/>
    <property type="match status" value="1"/>
</dbReference>
<evidence type="ECO:0000313" key="6">
    <source>
        <dbReference type="EMBL" id="RLP84521.1"/>
    </source>
</evidence>
<keyword evidence="2" id="KW-0863">Zinc-finger</keyword>
<dbReference type="EMBL" id="RCUY01000011">
    <property type="protein sequence ID" value="RLP80736.1"/>
    <property type="molecule type" value="Genomic_DNA"/>
</dbReference>
<dbReference type="GO" id="GO:0045041">
    <property type="term" value="P:protein import into mitochondrial intermembrane space"/>
    <property type="evidence" value="ECO:0007669"/>
    <property type="project" value="TreeGrafter"/>
</dbReference>
<dbReference type="PANTHER" id="PTHR28082:SF1">
    <property type="entry name" value="HELPER OF TIM PROTEIN 13"/>
    <property type="match status" value="1"/>
</dbReference>
<dbReference type="InterPro" id="IPR037274">
    <property type="entry name" value="Znf_CHY_sf"/>
</dbReference>
<dbReference type="PANTHER" id="PTHR28082">
    <property type="entry name" value="ZINC FINGER PROTEIN"/>
    <property type="match status" value="1"/>
</dbReference>
<gene>
    <name evidence="6" type="ORF">D9V34_00500</name>
    <name evidence="5" type="ORF">D9V34_12795</name>
</gene>
<name>A0A3L7AJN3_9MICO</name>
<evidence type="ECO:0000313" key="7">
    <source>
        <dbReference type="Proteomes" id="UP000269438"/>
    </source>
</evidence>
<dbReference type="SUPFAM" id="SSF161219">
    <property type="entry name" value="CHY zinc finger-like"/>
    <property type="match status" value="1"/>
</dbReference>
<accession>A0A3L7AJN3</accession>